<dbReference type="SUPFAM" id="SSF49785">
    <property type="entry name" value="Galactose-binding domain-like"/>
    <property type="match status" value="1"/>
</dbReference>
<name>A0ABU4WCH3_9FUSO</name>
<reference evidence="2" key="1">
    <citation type="submission" date="2023-07" db="EMBL/GenBank/DDBJ databases">
        <authorList>
            <person name="Colorado M.A."/>
            <person name="Villamil L.M."/>
            <person name="Melo J.F."/>
            <person name="Rodriguez J.A."/>
            <person name="Ruiz R.Y."/>
        </authorList>
    </citation>
    <scope>NUCLEOTIDE SEQUENCE [LARGE SCALE GENOMIC DNA]</scope>
    <source>
        <strain evidence="2">C33</strain>
    </source>
</reference>
<dbReference type="EMBL" id="JAVIKH010000007">
    <property type="protein sequence ID" value="MDX8336203.1"/>
    <property type="molecule type" value="Genomic_DNA"/>
</dbReference>
<dbReference type="InterPro" id="IPR008979">
    <property type="entry name" value="Galactose-bd-like_sf"/>
</dbReference>
<accession>A0ABU4WCH3</accession>
<sequence>MNKNLIKVSSELKADGENILQNIIDNNRETLFLSSIDGVYPKDIYFEFSTEKVLERIDFFTNHPTTDSGKVTKYEILYKNKTSAKAWRSIYISNTYVSKGVRIAKFDQILAKEVCLRIHSSQDKVVAINDIEFYTREDLENKLLELFEEISCEKIKKNKLLKDIREFKVSNKDYKFIGELCEIGKYIRLNGPIENVKNLNIINPIENGILAEDFFKELKSNIPMFLRPLKVFLEKQKDLIILTDKSTDLYIINSFGKNINYKKIKLGSGLNIIYSKDLSGDLYLMNNNTNINILIYNPIESIHFKIGQNKFSDILKDKFNTKNIFVEGKNFNAYLNKEFLIREFNENEFVQAIENLDTIFNYIYSLMQRTDVYSQNILSFKIILAQGEASDRKPSCEKTEFGSYLSFANLPEKFFNKKIQGCINEEFCTVISELFFNEEILGSEVAKVLKSLLKQELHIRYLRNQPKIEDSTLNIWSKIRLIYGTERLIPKIVRGLSKASLDNLVLVASETLERDLSIYFKDVYELSQEIVEKCRKYPPMHIDINLVTYENQREYKLEEVRRFNEILKRN</sequence>
<gene>
    <name evidence="1" type="ORF">RFV38_06815</name>
</gene>
<evidence type="ECO:0000313" key="2">
    <source>
        <dbReference type="Proteomes" id="UP001279681"/>
    </source>
</evidence>
<proteinExistence type="predicted"/>
<evidence type="ECO:0000313" key="1">
    <source>
        <dbReference type="EMBL" id="MDX8336203.1"/>
    </source>
</evidence>
<dbReference type="Gene3D" id="2.60.120.260">
    <property type="entry name" value="Galactose-binding domain-like"/>
    <property type="match status" value="1"/>
</dbReference>
<keyword evidence="2" id="KW-1185">Reference proteome</keyword>
<protein>
    <submittedName>
        <fullName evidence="1">Uncharacterized protein</fullName>
    </submittedName>
</protein>
<dbReference type="Proteomes" id="UP001279681">
    <property type="component" value="Unassembled WGS sequence"/>
</dbReference>
<dbReference type="RefSeq" id="WP_320313605.1">
    <property type="nucleotide sequence ID" value="NZ_JAVIKH010000007.1"/>
</dbReference>
<organism evidence="1 2">
    <name type="scientific">Candidatus Cetobacterium colombiensis</name>
    <dbReference type="NCBI Taxonomy" id="3073100"/>
    <lineage>
        <taxon>Bacteria</taxon>
        <taxon>Fusobacteriati</taxon>
        <taxon>Fusobacteriota</taxon>
        <taxon>Fusobacteriia</taxon>
        <taxon>Fusobacteriales</taxon>
        <taxon>Fusobacteriaceae</taxon>
        <taxon>Cetobacterium</taxon>
    </lineage>
</organism>
<comment type="caution">
    <text evidence="1">The sequence shown here is derived from an EMBL/GenBank/DDBJ whole genome shotgun (WGS) entry which is preliminary data.</text>
</comment>